<protein>
    <submittedName>
        <fullName evidence="1">Uncharacterized protein</fullName>
    </submittedName>
</protein>
<reference evidence="1" key="1">
    <citation type="submission" date="2014-11" db="EMBL/GenBank/DDBJ databases">
        <authorList>
            <person name="Amaro Gonzalez C."/>
        </authorList>
    </citation>
    <scope>NUCLEOTIDE SEQUENCE</scope>
</reference>
<evidence type="ECO:0000313" key="1">
    <source>
        <dbReference type="EMBL" id="JAH41436.1"/>
    </source>
</evidence>
<organism evidence="1">
    <name type="scientific">Anguilla anguilla</name>
    <name type="common">European freshwater eel</name>
    <name type="synonym">Muraena anguilla</name>
    <dbReference type="NCBI Taxonomy" id="7936"/>
    <lineage>
        <taxon>Eukaryota</taxon>
        <taxon>Metazoa</taxon>
        <taxon>Chordata</taxon>
        <taxon>Craniata</taxon>
        <taxon>Vertebrata</taxon>
        <taxon>Euteleostomi</taxon>
        <taxon>Actinopterygii</taxon>
        <taxon>Neopterygii</taxon>
        <taxon>Teleostei</taxon>
        <taxon>Anguilliformes</taxon>
        <taxon>Anguillidae</taxon>
        <taxon>Anguilla</taxon>
    </lineage>
</organism>
<name>A0A0E9SJF5_ANGAN</name>
<reference evidence="1" key="2">
    <citation type="journal article" date="2015" name="Fish Shellfish Immunol.">
        <title>Early steps in the European eel (Anguilla anguilla)-Vibrio vulnificus interaction in the gills: Role of the RtxA13 toxin.</title>
        <authorList>
            <person name="Callol A."/>
            <person name="Pajuelo D."/>
            <person name="Ebbesson L."/>
            <person name="Teles M."/>
            <person name="MacKenzie S."/>
            <person name="Amaro C."/>
        </authorList>
    </citation>
    <scope>NUCLEOTIDE SEQUENCE</scope>
</reference>
<accession>A0A0E9SJF5</accession>
<proteinExistence type="predicted"/>
<sequence length="23" mass="2561">MISLEDFTLGATRTFFLNLLNSG</sequence>
<dbReference type="AlphaFoldDB" id="A0A0E9SJF5"/>
<dbReference type="EMBL" id="GBXM01067141">
    <property type="protein sequence ID" value="JAH41436.1"/>
    <property type="molecule type" value="Transcribed_RNA"/>
</dbReference>